<gene>
    <name evidence="6" type="ORF">PEVE_00038685</name>
</gene>
<dbReference type="PROSITE" id="PS51034">
    <property type="entry name" value="ZP_2"/>
    <property type="match status" value="1"/>
</dbReference>
<dbReference type="InterPro" id="IPR018097">
    <property type="entry name" value="EGF_Ca-bd_CS"/>
</dbReference>
<keyword evidence="7" id="KW-1185">Reference proteome</keyword>
<dbReference type="SMART" id="SM00179">
    <property type="entry name" value="EGF_CA"/>
    <property type="match status" value="1"/>
</dbReference>
<keyword evidence="3" id="KW-1133">Transmembrane helix</keyword>
<evidence type="ECO:0000256" key="4">
    <source>
        <dbReference type="SAM" id="SignalP"/>
    </source>
</evidence>
<dbReference type="InterPro" id="IPR000152">
    <property type="entry name" value="EGF-type_Asp/Asn_hydroxyl_site"/>
</dbReference>
<sequence length="961" mass="108106">LLIYILILLPVVPPPLAIYPLNGNYTTEDLLRRPAIKGVAHNVELVDGPYNVPDGAYQFKGQANSYIEFPNGNLILDAKYSITLMCWVKPGGKDGPLFNYNKNNWGVHIWLAQAGRFFVRITKAGSHAFHPFVQTVNPLPIGKWAHVAATYDFNTGYNAIYVDGVLQAPSKNVGRGSPSIPISTNDPEVRMGARLSDGRYFNGAICQMGIWNVALTQEQIEVEMRKKGILPLPVVPPPLAIYPLNGNYTTEDLLRRPEIKGVAHNVELVDGPYNVPDGAYQFKGQANSYIEFPNGNLILDAKYSITLMCWVKPGGKDGPLFNYNKNDWGVHIWLAQAGRFFVRITKAGSHAFHPFVQTVNPLPIGKWAHVAATYDFNTGVAHNVELVDGPYNVPDGAYQFKGQANSYIEFPNGNLILDAKYSITLMCWVKPGGKDGPLFNYNKNDWGVHIWLAQAGRFFVRITKAGSHAFHPFVQTVNPLPIGMWAHVAATYDFNTGYNAIYVDGVLQAPSKNVGRGSPSIPISTNDPEVRMGARLSDGRYFNGAICQMGIWNVALTQKQIQEEMMRKKDMDECAYEKGGCQDICVNTVGSYYCSCSDPEFSLAPDKRHCIAEGVEVDCGQNDMKITLPKSLLEGLDRQHLRLIDVSCRAYENKTHYFLQTQLTGCKTKLRRKGDFFVYTNMVSEIPIKENQIVTRVREAMIPFFCCYSKWGVVSSVGLKPMSKKVIFSSKGFGKFTIFLKLFNKPTFENPFSQKDFPVMFTIRERMYFELHVDTEDRRLTIFALDCFATPSQDRNALPRYDVIKDGCAVDNTVEFHHPPNPQNQRFSLEAFQYVSKHPYVFMHCRVKICNATDPNSRCARGCVKRELRSVETLHETANNEYSLAQGPLTLDREKRVANADEAVKSDQSTHEAERSLQLPVVITLAVVIGVCLVGISYLLWQKKRVKAFRQYKQLYVDSRN</sequence>
<dbReference type="PROSITE" id="PS00010">
    <property type="entry name" value="ASX_HYDROXYL"/>
    <property type="match status" value="1"/>
</dbReference>
<dbReference type="PROSITE" id="PS01187">
    <property type="entry name" value="EGF_CA"/>
    <property type="match status" value="1"/>
</dbReference>
<protein>
    <recommendedName>
        <fullName evidence="5">ZP domain-containing protein</fullName>
    </recommendedName>
</protein>
<dbReference type="PANTHER" id="PTHR47635:SF2">
    <property type="entry name" value="LAMG-LIKE JELLYROLL FOLD DOMAIN-CONTAINING PROTEIN"/>
    <property type="match status" value="1"/>
</dbReference>
<dbReference type="InterPro" id="IPR001881">
    <property type="entry name" value="EGF-like_Ca-bd_dom"/>
</dbReference>
<name>A0ABN8MM82_9CNID</name>
<dbReference type="SUPFAM" id="SSF49899">
    <property type="entry name" value="Concanavalin A-like lectins/glucanases"/>
    <property type="match status" value="3"/>
</dbReference>
<feature type="non-terminal residue" evidence="6">
    <location>
        <position position="1"/>
    </location>
</feature>
<organism evidence="6 7">
    <name type="scientific">Porites evermanni</name>
    <dbReference type="NCBI Taxonomy" id="104178"/>
    <lineage>
        <taxon>Eukaryota</taxon>
        <taxon>Metazoa</taxon>
        <taxon>Cnidaria</taxon>
        <taxon>Anthozoa</taxon>
        <taxon>Hexacorallia</taxon>
        <taxon>Scleractinia</taxon>
        <taxon>Fungiina</taxon>
        <taxon>Poritidae</taxon>
        <taxon>Porites</taxon>
    </lineage>
</organism>
<dbReference type="InterPro" id="IPR006558">
    <property type="entry name" value="LamG-like"/>
</dbReference>
<proteinExistence type="predicted"/>
<accession>A0ABN8MM82</accession>
<dbReference type="PANTHER" id="PTHR47635">
    <property type="entry name" value="CUB DOMAIN-CONTAINING PROTEIN"/>
    <property type="match status" value="1"/>
</dbReference>
<evidence type="ECO:0000256" key="3">
    <source>
        <dbReference type="SAM" id="Phobius"/>
    </source>
</evidence>
<evidence type="ECO:0000313" key="6">
    <source>
        <dbReference type="EMBL" id="CAH3030896.1"/>
    </source>
</evidence>
<dbReference type="InterPro" id="IPR013320">
    <property type="entry name" value="ConA-like_dom_sf"/>
</dbReference>
<dbReference type="Proteomes" id="UP001159427">
    <property type="component" value="Unassembled WGS sequence"/>
</dbReference>
<dbReference type="SUPFAM" id="SSF57196">
    <property type="entry name" value="EGF/Laminin"/>
    <property type="match status" value="1"/>
</dbReference>
<comment type="caution">
    <text evidence="6">The sequence shown here is derived from an EMBL/GenBank/DDBJ whole genome shotgun (WGS) entry which is preliminary data.</text>
</comment>
<dbReference type="SMART" id="SM00560">
    <property type="entry name" value="LamGL"/>
    <property type="match status" value="2"/>
</dbReference>
<reference evidence="6 7" key="1">
    <citation type="submission" date="2022-05" db="EMBL/GenBank/DDBJ databases">
        <authorList>
            <consortium name="Genoscope - CEA"/>
            <person name="William W."/>
        </authorList>
    </citation>
    <scope>NUCLEOTIDE SEQUENCE [LARGE SCALE GENOMIC DNA]</scope>
</reference>
<dbReference type="EMBL" id="CALNXI010000663">
    <property type="protein sequence ID" value="CAH3030896.1"/>
    <property type="molecule type" value="Genomic_DNA"/>
</dbReference>
<dbReference type="Pfam" id="PF13385">
    <property type="entry name" value="Laminin_G_3"/>
    <property type="match status" value="3"/>
</dbReference>
<feature type="domain" description="ZP" evidence="5">
    <location>
        <begin position="618"/>
        <end position="866"/>
    </location>
</feature>
<evidence type="ECO:0000259" key="5">
    <source>
        <dbReference type="PROSITE" id="PS51034"/>
    </source>
</evidence>
<dbReference type="InterPro" id="IPR055356">
    <property type="entry name" value="ZP-N"/>
</dbReference>
<dbReference type="CDD" id="cd00054">
    <property type="entry name" value="EGF_CA"/>
    <property type="match status" value="1"/>
</dbReference>
<dbReference type="Gene3D" id="2.60.40.4100">
    <property type="entry name" value="Zona pellucida, ZP-C domain"/>
    <property type="match status" value="1"/>
</dbReference>
<dbReference type="Pfam" id="PF00100">
    <property type="entry name" value="Zona_pellucida"/>
    <property type="match status" value="1"/>
</dbReference>
<evidence type="ECO:0000313" key="7">
    <source>
        <dbReference type="Proteomes" id="UP001159427"/>
    </source>
</evidence>
<dbReference type="InterPro" id="IPR001507">
    <property type="entry name" value="ZP_dom"/>
</dbReference>
<feature type="signal peptide" evidence="4">
    <location>
        <begin position="1"/>
        <end position="17"/>
    </location>
</feature>
<feature type="chain" id="PRO_5045436264" description="ZP domain-containing protein" evidence="4">
    <location>
        <begin position="18"/>
        <end position="961"/>
    </location>
</feature>
<dbReference type="Gene3D" id="2.60.120.200">
    <property type="match status" value="3"/>
</dbReference>
<evidence type="ECO:0000256" key="1">
    <source>
        <dbReference type="ARBA" id="ARBA00022729"/>
    </source>
</evidence>
<dbReference type="SMART" id="SM00241">
    <property type="entry name" value="ZP"/>
    <property type="match status" value="1"/>
</dbReference>
<dbReference type="Gene3D" id="2.60.40.3210">
    <property type="entry name" value="Zona pellucida, ZP-N domain"/>
    <property type="match status" value="1"/>
</dbReference>
<dbReference type="Pfam" id="PF23344">
    <property type="entry name" value="ZP-N"/>
    <property type="match status" value="1"/>
</dbReference>
<dbReference type="Gene3D" id="2.10.25.10">
    <property type="entry name" value="Laminin"/>
    <property type="match status" value="1"/>
</dbReference>
<keyword evidence="3" id="KW-0472">Membrane</keyword>
<dbReference type="InterPro" id="IPR042235">
    <property type="entry name" value="ZP-C_dom"/>
</dbReference>
<keyword evidence="1 4" id="KW-0732">Signal</keyword>
<evidence type="ECO:0000256" key="2">
    <source>
        <dbReference type="ARBA" id="ARBA00023157"/>
    </source>
</evidence>
<feature type="transmembrane region" description="Helical" evidence="3">
    <location>
        <begin position="919"/>
        <end position="941"/>
    </location>
</feature>
<keyword evidence="2" id="KW-1015">Disulfide bond</keyword>
<dbReference type="InterPro" id="IPR055355">
    <property type="entry name" value="ZP-C"/>
</dbReference>
<keyword evidence="3" id="KW-0812">Transmembrane</keyword>